<reference evidence="2 3" key="1">
    <citation type="submission" date="2018-06" db="EMBL/GenBank/DDBJ databases">
        <authorList>
            <consortium name="Pathogen Informatics"/>
            <person name="Doyle S."/>
        </authorList>
    </citation>
    <scope>NUCLEOTIDE SEQUENCE [LARGE SCALE GENOMIC DNA]</scope>
    <source>
        <strain evidence="2 3">NCTC10821</strain>
    </source>
</reference>
<evidence type="ECO:0000313" key="3">
    <source>
        <dbReference type="Proteomes" id="UP000254978"/>
    </source>
</evidence>
<feature type="transmembrane region" description="Helical" evidence="1">
    <location>
        <begin position="16"/>
        <end position="34"/>
    </location>
</feature>
<organism evidence="2 3">
    <name type="scientific">Mycolicibacterium tokaiense</name>
    <dbReference type="NCBI Taxonomy" id="39695"/>
    <lineage>
        <taxon>Bacteria</taxon>
        <taxon>Bacillati</taxon>
        <taxon>Actinomycetota</taxon>
        <taxon>Actinomycetes</taxon>
        <taxon>Mycobacteriales</taxon>
        <taxon>Mycobacteriaceae</taxon>
        <taxon>Mycolicibacterium</taxon>
    </lineage>
</organism>
<gene>
    <name evidence="2" type="ORF">NCTC10821_00197</name>
</gene>
<sequence length="139" mass="14656">MEPDRASTSLHRAGRYAAVGTGLLLAGGLAYVALVDPHRPGSLFPPCPFHALTGWYCPGCGGLRMTHDLLHGDLAAAVVDNAFALVVIPALLAWVLLRRHRGRPVWPPAAVITVVVATAAWTVVRNLPGFPLVPTLLSG</sequence>
<keyword evidence="1" id="KW-0812">Transmembrane</keyword>
<dbReference type="OrthoDB" id="5966662at2"/>
<dbReference type="Proteomes" id="UP000254978">
    <property type="component" value="Unassembled WGS sequence"/>
</dbReference>
<proteinExistence type="predicted"/>
<feature type="transmembrane region" description="Helical" evidence="1">
    <location>
        <begin position="104"/>
        <end position="124"/>
    </location>
</feature>
<dbReference type="AlphaFoldDB" id="A0A378T8F3"/>
<keyword evidence="3" id="KW-1185">Reference proteome</keyword>
<dbReference type="RefSeq" id="WP_115277204.1">
    <property type="nucleotide sequence ID" value="NZ_AP022600.1"/>
</dbReference>
<evidence type="ECO:0000313" key="2">
    <source>
        <dbReference type="EMBL" id="STZ56704.1"/>
    </source>
</evidence>
<name>A0A378T8F3_9MYCO</name>
<evidence type="ECO:0000256" key="1">
    <source>
        <dbReference type="SAM" id="Phobius"/>
    </source>
</evidence>
<feature type="transmembrane region" description="Helical" evidence="1">
    <location>
        <begin position="74"/>
        <end position="97"/>
    </location>
</feature>
<protein>
    <submittedName>
        <fullName evidence="2">Protein of uncharacterized function (DUF2752)</fullName>
    </submittedName>
</protein>
<keyword evidence="1" id="KW-1133">Transmembrane helix</keyword>
<dbReference type="InterPro" id="IPR021215">
    <property type="entry name" value="DUF2752"/>
</dbReference>
<keyword evidence="1" id="KW-0472">Membrane</keyword>
<dbReference type="Pfam" id="PF10825">
    <property type="entry name" value="DUF2752"/>
    <property type="match status" value="1"/>
</dbReference>
<accession>A0A378T8F3</accession>
<dbReference type="EMBL" id="UGQT01000001">
    <property type="protein sequence ID" value="STZ56704.1"/>
    <property type="molecule type" value="Genomic_DNA"/>
</dbReference>